<dbReference type="InterPro" id="IPR029684">
    <property type="entry name" value="Schlafen"/>
</dbReference>
<dbReference type="PANTHER" id="PTHR12155">
    <property type="entry name" value="SCHLAFEN"/>
    <property type="match status" value="1"/>
</dbReference>
<proteinExistence type="predicted"/>
<dbReference type="Pfam" id="PF04326">
    <property type="entry name" value="SLFN_AlbA_2"/>
    <property type="match status" value="1"/>
</dbReference>
<name>A0AA42IKV4_9GAMM</name>
<dbReference type="InterPro" id="IPR038461">
    <property type="entry name" value="Schlafen_AlbA_2_dom_sf"/>
</dbReference>
<organism evidence="2 3">
    <name type="scientific">Ectopseudomonas toyotomiensis</name>
    <dbReference type="NCBI Taxonomy" id="554344"/>
    <lineage>
        <taxon>Bacteria</taxon>
        <taxon>Pseudomonadati</taxon>
        <taxon>Pseudomonadota</taxon>
        <taxon>Gammaproteobacteria</taxon>
        <taxon>Pseudomonadales</taxon>
        <taxon>Pseudomonadaceae</taxon>
        <taxon>Ectopseudomonas</taxon>
    </lineage>
</organism>
<dbReference type="AlphaFoldDB" id="A0AA42IKV4"/>
<protein>
    <submittedName>
        <fullName evidence="2">ATP-binding protein</fullName>
    </submittedName>
</protein>
<gene>
    <name evidence="2" type="ORF">N5D41_07350</name>
</gene>
<dbReference type="Proteomes" id="UP001161137">
    <property type="component" value="Unassembled WGS sequence"/>
</dbReference>
<keyword evidence="2" id="KW-0067">ATP-binding</keyword>
<dbReference type="PANTHER" id="PTHR12155:SF41">
    <property type="entry name" value="SCHLAFEN ALBA-2 DOMAIN-CONTAINING PROTEIN"/>
    <property type="match status" value="1"/>
</dbReference>
<dbReference type="GO" id="GO:0005524">
    <property type="term" value="F:ATP binding"/>
    <property type="evidence" value="ECO:0007669"/>
    <property type="project" value="UniProtKB-KW"/>
</dbReference>
<accession>A0AA42IKV4</accession>
<dbReference type="Gene3D" id="3.30.950.30">
    <property type="entry name" value="Schlafen, AAA domain"/>
    <property type="match status" value="1"/>
</dbReference>
<dbReference type="InterPro" id="IPR007421">
    <property type="entry name" value="Schlafen_AlbA_2_dom"/>
</dbReference>
<dbReference type="RefSeq" id="WP_279836397.1">
    <property type="nucleotide sequence ID" value="NZ_JAOCDH010000006.1"/>
</dbReference>
<reference evidence="2" key="1">
    <citation type="submission" date="2022-09" db="EMBL/GenBank/DDBJ databases">
        <title>Intensive care unit water sources are persistently colonized with multi-drug resistant bacteria and are the site of extensive horizontal gene transfer of antibiotic resistance genes.</title>
        <authorList>
            <person name="Diorio-Toth L."/>
        </authorList>
    </citation>
    <scope>NUCLEOTIDE SEQUENCE</scope>
    <source>
        <strain evidence="2">GD03863</strain>
    </source>
</reference>
<evidence type="ECO:0000313" key="2">
    <source>
        <dbReference type="EMBL" id="MDH0701304.1"/>
    </source>
</evidence>
<dbReference type="EMBL" id="JAOCDH010000006">
    <property type="protein sequence ID" value="MDH0701304.1"/>
    <property type="molecule type" value="Genomic_DNA"/>
</dbReference>
<keyword evidence="2" id="KW-0547">Nucleotide-binding</keyword>
<sequence length="338" mass="38355">MAIDFECSAEKVRLFYKGAYLMDSPRNRKLQVSGSDFLLKLSGTKVEDIPSDISFYIGGVQEFHSSLSALSLDNSERGMRVMMQTNYMNLGAWIKPFSFDEYLLKIESLVEGILPPIKKYYKYDEASLINYVILGLEFFIRNGDLLDIISSRLEGFARAQREAERVLYNQGSSIHTHLARELSFVEGEKIFLEENLTVEFKEVKGGNPVKSIQNLVDEYILAFFNSQGGSVFWGVNDDGIVTSLKLTSKMKDDIRKAVSGKINVIEPPIDPTQIGVFFHKVLNADDGYVLEVNVPQSQSEWLYFNSSGETWVRLNGSKKKLQGAALQDYIVKRIRKDF</sequence>
<evidence type="ECO:0000313" key="3">
    <source>
        <dbReference type="Proteomes" id="UP001161137"/>
    </source>
</evidence>
<evidence type="ECO:0000259" key="1">
    <source>
        <dbReference type="Pfam" id="PF04326"/>
    </source>
</evidence>
<comment type="caution">
    <text evidence="2">The sequence shown here is derived from an EMBL/GenBank/DDBJ whole genome shotgun (WGS) entry which is preliminary data.</text>
</comment>
<feature type="domain" description="Schlafen AlbA-2" evidence="1">
    <location>
        <begin position="194"/>
        <end position="321"/>
    </location>
</feature>